<feature type="transmembrane region" description="Helical" evidence="6">
    <location>
        <begin position="463"/>
        <end position="491"/>
    </location>
</feature>
<dbReference type="EMBL" id="JOJR01000255">
    <property type="protein sequence ID" value="RCN40981.1"/>
    <property type="molecule type" value="Genomic_DNA"/>
</dbReference>
<keyword evidence="3 6" id="KW-0812">Transmembrane</keyword>
<comment type="similarity">
    <text evidence="2">Belongs to the TMEM144 family.</text>
</comment>
<dbReference type="GO" id="GO:0015144">
    <property type="term" value="F:carbohydrate transmembrane transporter activity"/>
    <property type="evidence" value="ECO:0007669"/>
    <property type="project" value="InterPro"/>
</dbReference>
<evidence type="ECO:0000256" key="1">
    <source>
        <dbReference type="ARBA" id="ARBA00004141"/>
    </source>
</evidence>
<dbReference type="AlphaFoldDB" id="A0A368G9B4"/>
<evidence type="ECO:0000256" key="5">
    <source>
        <dbReference type="ARBA" id="ARBA00023136"/>
    </source>
</evidence>
<reference evidence="7 8" key="1">
    <citation type="submission" date="2014-10" db="EMBL/GenBank/DDBJ databases">
        <title>Draft genome of the hookworm Ancylostoma caninum.</title>
        <authorList>
            <person name="Mitreva M."/>
        </authorList>
    </citation>
    <scope>NUCLEOTIDE SEQUENCE [LARGE SCALE GENOMIC DNA]</scope>
    <source>
        <strain evidence="7 8">Baltimore</strain>
    </source>
</reference>
<feature type="transmembrane region" description="Helical" evidence="6">
    <location>
        <begin position="655"/>
        <end position="675"/>
    </location>
</feature>
<evidence type="ECO:0000256" key="6">
    <source>
        <dbReference type="SAM" id="Phobius"/>
    </source>
</evidence>
<dbReference type="InterPro" id="IPR012435">
    <property type="entry name" value="TMEM144"/>
</dbReference>
<protein>
    <submittedName>
        <fullName evidence="7">Uncharacterized protein</fullName>
    </submittedName>
</protein>
<evidence type="ECO:0000256" key="2">
    <source>
        <dbReference type="ARBA" id="ARBA00005731"/>
    </source>
</evidence>
<evidence type="ECO:0000256" key="4">
    <source>
        <dbReference type="ARBA" id="ARBA00022989"/>
    </source>
</evidence>
<feature type="transmembrane region" description="Helical" evidence="6">
    <location>
        <begin position="623"/>
        <end position="643"/>
    </location>
</feature>
<dbReference type="Pfam" id="PF07857">
    <property type="entry name" value="TMEM144"/>
    <property type="match status" value="1"/>
</dbReference>
<feature type="transmembrane region" description="Helical" evidence="6">
    <location>
        <begin position="511"/>
        <end position="532"/>
    </location>
</feature>
<comment type="subcellular location">
    <subcellularLocation>
        <location evidence="1">Membrane</location>
        <topology evidence="1">Multi-pass membrane protein</topology>
    </subcellularLocation>
</comment>
<dbReference type="OrthoDB" id="426527at2759"/>
<organism evidence="7 8">
    <name type="scientific">Ancylostoma caninum</name>
    <name type="common">Dog hookworm</name>
    <dbReference type="NCBI Taxonomy" id="29170"/>
    <lineage>
        <taxon>Eukaryota</taxon>
        <taxon>Metazoa</taxon>
        <taxon>Ecdysozoa</taxon>
        <taxon>Nematoda</taxon>
        <taxon>Chromadorea</taxon>
        <taxon>Rhabditida</taxon>
        <taxon>Rhabditina</taxon>
        <taxon>Rhabditomorpha</taxon>
        <taxon>Strongyloidea</taxon>
        <taxon>Ancylostomatidae</taxon>
        <taxon>Ancylostomatinae</taxon>
        <taxon>Ancylostoma</taxon>
    </lineage>
</organism>
<feature type="transmembrane region" description="Helical" evidence="6">
    <location>
        <begin position="265"/>
        <end position="286"/>
    </location>
</feature>
<dbReference type="PANTHER" id="PTHR16119:SF17">
    <property type="entry name" value="TRANSMEMBRANE PROTEIN 144"/>
    <property type="match status" value="1"/>
</dbReference>
<dbReference type="STRING" id="29170.A0A368G9B4"/>
<comment type="caution">
    <text evidence="7">The sequence shown here is derived from an EMBL/GenBank/DDBJ whole genome shotgun (WGS) entry which is preliminary data.</text>
</comment>
<proteinExistence type="inferred from homology"/>
<keyword evidence="5 6" id="KW-0472">Membrane</keyword>
<evidence type="ECO:0000313" key="7">
    <source>
        <dbReference type="EMBL" id="RCN40981.1"/>
    </source>
</evidence>
<dbReference type="Proteomes" id="UP000252519">
    <property type="component" value="Unassembled WGS sequence"/>
</dbReference>
<feature type="transmembrane region" description="Helical" evidence="6">
    <location>
        <begin position="398"/>
        <end position="417"/>
    </location>
</feature>
<keyword evidence="4 6" id="KW-1133">Transmembrane helix</keyword>
<gene>
    <name evidence="7" type="ORF">ANCCAN_13086</name>
</gene>
<dbReference type="PANTHER" id="PTHR16119">
    <property type="entry name" value="TRANSMEMBRANE PROTEIN 144"/>
    <property type="match status" value="1"/>
</dbReference>
<evidence type="ECO:0000256" key="3">
    <source>
        <dbReference type="ARBA" id="ARBA00022692"/>
    </source>
</evidence>
<keyword evidence="8" id="KW-1185">Reference proteome</keyword>
<dbReference type="GO" id="GO:0016020">
    <property type="term" value="C:membrane"/>
    <property type="evidence" value="ECO:0007669"/>
    <property type="project" value="UniProtKB-SubCell"/>
</dbReference>
<feature type="transmembrane region" description="Helical" evidence="6">
    <location>
        <begin position="687"/>
        <end position="704"/>
    </location>
</feature>
<name>A0A368G9B4_ANCCA</name>
<feature type="transmembrane region" description="Helical" evidence="6">
    <location>
        <begin position="581"/>
        <end position="603"/>
    </location>
</feature>
<sequence>MYKIRWADEKVVELGEEYLQGARDYFNSTMKFNRLLRIVLGEEGERNIAKNGDCRRWNEQATEFLQTKAGRRLRIGLLAGTIVAYPVASLLTNGPFINFSFPHRYAVEKLPLRLQKIAEEEYARFLDTESRVPKDAVVTQHIGKTIGDYETVAGGSLGVRTGLHVAVPFHARFKDVEEALEYFKSHNIDSIDFLDVKVPIQWDTPSGTDLASSFVLSENALRFMFLRDLHAHDGYASLAQRSISWATWTSFTSIFTYWLHNSAKLFGGSAMSFVVIYSLFVSAAWFSNKQWYYLYRYMTDVHADSVSARTSFSHCEGGKELYWKQLKRHRIMRDICPEIRPKVTPSGDIRGIPTSIIVRYDHLKDLNEEDDELKQVFSSIHVWLFDNLVLIFRSMSSAVIGLAACGLSSVFFGSAFVPVKKFDAGNGVFVQWVMSTAILSVGLAIQAFEGFPKFQPLAMLGGVFWALGNVTAIPIMSVLGLGMGMLIWGATNCITGWAVGRYGLFGVKATVPAWPVLNYFGLLMVIVGGFCFSQIRPSVRTPSHLEVPTEERVITHDDSPEEASPLISPTPMGMSRQTKRIVAIITALVAGIFYGVTFVPVIYIQDHPEKFPGASKDGLDYVFSHYCGIFLTATMVFVCYIIYTGNNPVVNSHIIGPSMMAGCMWSVAQSSWFVANDNLSQSVTFPIISMVPGVCAAMWSVLYFREITGKRNLNILFVAIATTLAGAFLVGVSK</sequence>
<evidence type="ECO:0000313" key="8">
    <source>
        <dbReference type="Proteomes" id="UP000252519"/>
    </source>
</evidence>
<dbReference type="InterPro" id="IPR010651">
    <property type="entry name" value="Sugar_transport"/>
</dbReference>
<feature type="transmembrane region" description="Helical" evidence="6">
    <location>
        <begin position="429"/>
        <end position="451"/>
    </location>
</feature>
<feature type="transmembrane region" description="Helical" evidence="6">
    <location>
        <begin position="713"/>
        <end position="732"/>
    </location>
</feature>
<accession>A0A368G9B4</accession>